<accession>A0A927ISW4</accession>
<evidence type="ECO:0000256" key="4">
    <source>
        <dbReference type="ARBA" id="ARBA00023136"/>
    </source>
</evidence>
<name>A0A927ISW4_9HYPH</name>
<keyword evidence="4 5" id="KW-0472">Membrane</keyword>
<comment type="subcellular location">
    <subcellularLocation>
        <location evidence="1">Membrane</location>
        <topology evidence="1">Multi-pass membrane protein</topology>
    </subcellularLocation>
</comment>
<comment type="caution">
    <text evidence="6">The sequence shown here is derived from an EMBL/GenBank/DDBJ whole genome shotgun (WGS) entry which is preliminary data.</text>
</comment>
<feature type="transmembrane region" description="Helical" evidence="5">
    <location>
        <begin position="64"/>
        <end position="87"/>
    </location>
</feature>
<evidence type="ECO:0000313" key="6">
    <source>
        <dbReference type="EMBL" id="MBD8065116.1"/>
    </source>
</evidence>
<gene>
    <name evidence="6" type="ORF">IC608_06490</name>
</gene>
<keyword evidence="7" id="KW-1185">Reference proteome</keyword>
<dbReference type="Proteomes" id="UP000654108">
    <property type="component" value="Unassembled WGS sequence"/>
</dbReference>
<keyword evidence="3 5" id="KW-1133">Transmembrane helix</keyword>
<dbReference type="EMBL" id="JACYFU010000001">
    <property type="protein sequence ID" value="MBD8065116.1"/>
    <property type="molecule type" value="Genomic_DNA"/>
</dbReference>
<dbReference type="AlphaFoldDB" id="A0A927ISW4"/>
<evidence type="ECO:0000256" key="2">
    <source>
        <dbReference type="ARBA" id="ARBA00022692"/>
    </source>
</evidence>
<organism evidence="6 7">
    <name type="scientific">Devosia oryzisoli</name>
    <dbReference type="NCBI Taxonomy" id="2774138"/>
    <lineage>
        <taxon>Bacteria</taxon>
        <taxon>Pseudomonadati</taxon>
        <taxon>Pseudomonadota</taxon>
        <taxon>Alphaproteobacteria</taxon>
        <taxon>Hyphomicrobiales</taxon>
        <taxon>Devosiaceae</taxon>
        <taxon>Devosia</taxon>
    </lineage>
</organism>
<evidence type="ECO:0000256" key="5">
    <source>
        <dbReference type="SAM" id="Phobius"/>
    </source>
</evidence>
<evidence type="ECO:0000313" key="7">
    <source>
        <dbReference type="Proteomes" id="UP000654108"/>
    </source>
</evidence>
<keyword evidence="2 5" id="KW-0812">Transmembrane</keyword>
<feature type="transmembrane region" description="Helical" evidence="5">
    <location>
        <begin position="30"/>
        <end position="52"/>
    </location>
</feature>
<evidence type="ECO:0000256" key="1">
    <source>
        <dbReference type="ARBA" id="ARBA00004141"/>
    </source>
</evidence>
<dbReference type="InterPro" id="IPR027469">
    <property type="entry name" value="Cation_efflux_TMD_sf"/>
</dbReference>
<evidence type="ECO:0000256" key="3">
    <source>
        <dbReference type="ARBA" id="ARBA00022989"/>
    </source>
</evidence>
<sequence length="174" mass="18539">MLLAGVLLSPALALLWSLCGKFTTPVPPEPIALSLTWLGALAFNLSCALLLARFRHHSGSLTCAAFLSAGIDAVAIIGAGLVTANLWNYGWPDVLVGLAIAATNIDTAREVWDAAHEEHAIAKALAAAFGIGAVSPKRQYWDRQLPGRKAPHCGHSTCLNEFPKADMDIFVQRQ</sequence>
<reference evidence="6" key="1">
    <citation type="submission" date="2020-09" db="EMBL/GenBank/DDBJ databases">
        <title>Genome seq and assembly of Devosia sp.</title>
        <authorList>
            <person name="Chhetri G."/>
        </authorList>
    </citation>
    <scope>NUCLEOTIDE SEQUENCE</scope>
    <source>
        <strain evidence="6">PTR5</strain>
    </source>
</reference>
<protein>
    <submittedName>
        <fullName evidence="6">Cation transporter</fullName>
    </submittedName>
</protein>
<dbReference type="SUPFAM" id="SSF161111">
    <property type="entry name" value="Cation efflux protein transmembrane domain-like"/>
    <property type="match status" value="1"/>
</dbReference>
<proteinExistence type="predicted"/>
<dbReference type="GO" id="GO:0016020">
    <property type="term" value="C:membrane"/>
    <property type="evidence" value="ECO:0007669"/>
    <property type="project" value="UniProtKB-SubCell"/>
</dbReference>